<evidence type="ECO:0000259" key="3">
    <source>
        <dbReference type="Pfam" id="PF03725"/>
    </source>
</evidence>
<dbReference type="GO" id="GO:0004654">
    <property type="term" value="F:polyribonucleotide nucleotidyltransferase activity"/>
    <property type="evidence" value="ECO:0007669"/>
    <property type="project" value="InterPro"/>
</dbReference>
<dbReference type="GO" id="GO:0003723">
    <property type="term" value="F:RNA binding"/>
    <property type="evidence" value="ECO:0007669"/>
    <property type="project" value="UniProtKB-KW"/>
</dbReference>
<dbReference type="SUPFAM" id="SSF54211">
    <property type="entry name" value="Ribosomal protein S5 domain 2-like"/>
    <property type="match status" value="1"/>
</dbReference>
<dbReference type="Pfam" id="PF01138">
    <property type="entry name" value="RNase_PH"/>
    <property type="match status" value="1"/>
</dbReference>
<dbReference type="AlphaFoldDB" id="A0AAD4SVS1"/>
<dbReference type="GO" id="GO:0005739">
    <property type="term" value="C:mitochondrion"/>
    <property type="evidence" value="ECO:0007669"/>
    <property type="project" value="TreeGrafter"/>
</dbReference>
<dbReference type="InterPro" id="IPR015847">
    <property type="entry name" value="ExoRNase_PH_dom2"/>
</dbReference>
<sequence length="263" mass="29013">MRNVWIVPQENISAGDDTNDNVDDNTNNKFKFVALSNFVRTSKSLRIKALNQSNTAEVTNDSSEGSQYVSKPYSVKIPVCDRHVLICRLIDRPLRPTMMKGFYHETQVLSWVLSYDDLHSPDSLAITASGIAVALSEVPHSKTIAGVRIGLVGDKYIVNPTTKEMEESELDLVLAGTDTAILMIEEIAGDELVNVKKGLFGGAETIPELFEDEDEDEEEALVLDGEVDEGGVHIKPVSRKPIPKLKWQSAHLLPRGSCLSMPH</sequence>
<dbReference type="GO" id="GO:0005829">
    <property type="term" value="C:cytosol"/>
    <property type="evidence" value="ECO:0007669"/>
    <property type="project" value="TreeGrafter"/>
</dbReference>
<evidence type="ECO:0000256" key="1">
    <source>
        <dbReference type="ARBA" id="ARBA00022884"/>
    </source>
</evidence>
<dbReference type="PANTHER" id="PTHR11252">
    <property type="entry name" value="POLYRIBONUCLEOTIDE NUCLEOTIDYLTRANSFERASE"/>
    <property type="match status" value="1"/>
</dbReference>
<protein>
    <submittedName>
        <fullName evidence="4">Uncharacterized protein</fullName>
    </submittedName>
</protein>
<dbReference type="EMBL" id="JAJJMB010008334">
    <property type="protein sequence ID" value="KAI3924406.1"/>
    <property type="molecule type" value="Genomic_DNA"/>
</dbReference>
<dbReference type="PANTHER" id="PTHR11252:SF0">
    <property type="entry name" value="POLYRIBONUCLEOTIDE NUCLEOTIDYLTRANSFERASE 1, MITOCHONDRIAL"/>
    <property type="match status" value="1"/>
</dbReference>
<reference evidence="4" key="1">
    <citation type="submission" date="2022-04" db="EMBL/GenBank/DDBJ databases">
        <title>A functionally conserved STORR gene fusion in Papaver species that diverged 16.8 million years ago.</title>
        <authorList>
            <person name="Catania T."/>
        </authorList>
    </citation>
    <scope>NUCLEOTIDE SEQUENCE</scope>
    <source>
        <strain evidence="4">S-188037</strain>
    </source>
</reference>
<comment type="caution">
    <text evidence="4">The sequence shown here is derived from an EMBL/GenBank/DDBJ whole genome shotgun (WGS) entry which is preliminary data.</text>
</comment>
<dbReference type="Gene3D" id="3.30.230.70">
    <property type="entry name" value="GHMP Kinase, N-terminal domain"/>
    <property type="match status" value="1"/>
</dbReference>
<dbReference type="Pfam" id="PF03725">
    <property type="entry name" value="RNase_PH_C"/>
    <property type="match status" value="1"/>
</dbReference>
<proteinExistence type="predicted"/>
<dbReference type="InterPro" id="IPR001247">
    <property type="entry name" value="ExoRNase_PH_dom1"/>
</dbReference>
<dbReference type="SUPFAM" id="SSF55666">
    <property type="entry name" value="Ribonuclease PH domain 2-like"/>
    <property type="match status" value="1"/>
</dbReference>
<keyword evidence="1" id="KW-0694">RNA-binding</keyword>
<dbReference type="InterPro" id="IPR027408">
    <property type="entry name" value="PNPase/RNase_PH_dom_sf"/>
</dbReference>
<dbReference type="InterPro" id="IPR012162">
    <property type="entry name" value="PNPase"/>
</dbReference>
<dbReference type="GO" id="GO:0000965">
    <property type="term" value="P:mitochondrial RNA 3'-end processing"/>
    <property type="evidence" value="ECO:0007669"/>
    <property type="project" value="TreeGrafter"/>
</dbReference>
<dbReference type="InterPro" id="IPR020568">
    <property type="entry name" value="Ribosomal_Su5_D2-typ_SF"/>
</dbReference>
<dbReference type="GO" id="GO:0000958">
    <property type="term" value="P:mitochondrial mRNA catabolic process"/>
    <property type="evidence" value="ECO:0007669"/>
    <property type="project" value="TreeGrafter"/>
</dbReference>
<evidence type="ECO:0000313" key="5">
    <source>
        <dbReference type="Proteomes" id="UP001202328"/>
    </source>
</evidence>
<accession>A0AAD4SVS1</accession>
<gene>
    <name evidence="4" type="ORF">MKW98_032607</name>
</gene>
<feature type="domain" description="Exoribonuclease phosphorolytic" evidence="2">
    <location>
        <begin position="81"/>
        <end position="139"/>
    </location>
</feature>
<evidence type="ECO:0000259" key="2">
    <source>
        <dbReference type="Pfam" id="PF01138"/>
    </source>
</evidence>
<keyword evidence="5" id="KW-1185">Reference proteome</keyword>
<organism evidence="4 5">
    <name type="scientific">Papaver atlanticum</name>
    <dbReference type="NCBI Taxonomy" id="357466"/>
    <lineage>
        <taxon>Eukaryota</taxon>
        <taxon>Viridiplantae</taxon>
        <taxon>Streptophyta</taxon>
        <taxon>Embryophyta</taxon>
        <taxon>Tracheophyta</taxon>
        <taxon>Spermatophyta</taxon>
        <taxon>Magnoliopsida</taxon>
        <taxon>Ranunculales</taxon>
        <taxon>Papaveraceae</taxon>
        <taxon>Papaveroideae</taxon>
        <taxon>Papaver</taxon>
    </lineage>
</organism>
<dbReference type="Proteomes" id="UP001202328">
    <property type="component" value="Unassembled WGS sequence"/>
</dbReference>
<evidence type="ECO:0000313" key="4">
    <source>
        <dbReference type="EMBL" id="KAI3924406.1"/>
    </source>
</evidence>
<name>A0AAD4SVS1_9MAGN</name>
<dbReference type="InterPro" id="IPR036345">
    <property type="entry name" value="ExoRNase_PH_dom2_sf"/>
</dbReference>
<feature type="domain" description="Exoribonuclease phosphorolytic" evidence="3">
    <location>
        <begin position="144"/>
        <end position="188"/>
    </location>
</feature>
<dbReference type="GO" id="GO:0000175">
    <property type="term" value="F:3'-5'-RNA exonuclease activity"/>
    <property type="evidence" value="ECO:0007669"/>
    <property type="project" value="TreeGrafter"/>
</dbReference>
<dbReference type="GO" id="GO:0009570">
    <property type="term" value="C:chloroplast stroma"/>
    <property type="evidence" value="ECO:0007669"/>
    <property type="project" value="TreeGrafter"/>
</dbReference>